<gene>
    <name evidence="1" type="ORF">BaRGS_00026197</name>
</gene>
<dbReference type="EMBL" id="JACVVK020000242">
    <property type="protein sequence ID" value="KAK7482596.1"/>
    <property type="molecule type" value="Genomic_DNA"/>
</dbReference>
<evidence type="ECO:0000313" key="2">
    <source>
        <dbReference type="Proteomes" id="UP001519460"/>
    </source>
</evidence>
<dbReference type="AlphaFoldDB" id="A0ABD0K6Y3"/>
<feature type="non-terminal residue" evidence="1">
    <location>
        <position position="1"/>
    </location>
</feature>
<evidence type="ECO:0000313" key="1">
    <source>
        <dbReference type="EMBL" id="KAK7482596.1"/>
    </source>
</evidence>
<keyword evidence="2" id="KW-1185">Reference proteome</keyword>
<organism evidence="1 2">
    <name type="scientific">Batillaria attramentaria</name>
    <dbReference type="NCBI Taxonomy" id="370345"/>
    <lineage>
        <taxon>Eukaryota</taxon>
        <taxon>Metazoa</taxon>
        <taxon>Spiralia</taxon>
        <taxon>Lophotrochozoa</taxon>
        <taxon>Mollusca</taxon>
        <taxon>Gastropoda</taxon>
        <taxon>Caenogastropoda</taxon>
        <taxon>Sorbeoconcha</taxon>
        <taxon>Cerithioidea</taxon>
        <taxon>Batillariidae</taxon>
        <taxon>Batillaria</taxon>
    </lineage>
</organism>
<sequence>LDSGQISEHRLPRFELLPYQPMVPIQDFNNVPLESRASSTKAFSVPLKDPLKNPLHISPRTQYPEHHVGLASAWRTVTTPYTVLYGHTATLTSPSRVTAHRPSITPTGSFTHSPTRPFSPYTHLCPLRSKDTVRIW</sequence>
<name>A0ABD0K6Y3_9CAEN</name>
<proteinExistence type="predicted"/>
<dbReference type="Proteomes" id="UP001519460">
    <property type="component" value="Unassembled WGS sequence"/>
</dbReference>
<comment type="caution">
    <text evidence="1">The sequence shown here is derived from an EMBL/GenBank/DDBJ whole genome shotgun (WGS) entry which is preliminary data.</text>
</comment>
<protein>
    <submittedName>
        <fullName evidence="1">Uncharacterized protein</fullName>
    </submittedName>
</protein>
<accession>A0ABD0K6Y3</accession>
<feature type="non-terminal residue" evidence="1">
    <location>
        <position position="136"/>
    </location>
</feature>
<reference evidence="1 2" key="1">
    <citation type="journal article" date="2023" name="Sci. Data">
        <title>Genome assembly of the Korean intertidal mud-creeper Batillaria attramentaria.</title>
        <authorList>
            <person name="Patra A.K."/>
            <person name="Ho P.T."/>
            <person name="Jun S."/>
            <person name="Lee S.J."/>
            <person name="Kim Y."/>
            <person name="Won Y.J."/>
        </authorList>
    </citation>
    <scope>NUCLEOTIDE SEQUENCE [LARGE SCALE GENOMIC DNA]</scope>
    <source>
        <strain evidence="1">Wonlab-2016</strain>
    </source>
</reference>